<dbReference type="Proteomes" id="UP000324974">
    <property type="component" value="Chromosome"/>
</dbReference>
<dbReference type="KEGG" id="lrs:PX52LOC_03069"/>
<dbReference type="Gene3D" id="1.25.40.10">
    <property type="entry name" value="Tetratricopeptide repeat domain"/>
    <property type="match status" value="1"/>
</dbReference>
<dbReference type="RefSeq" id="WP_149110892.1">
    <property type="nucleotide sequence ID" value="NZ_CP042425.1"/>
</dbReference>
<feature type="signal peptide" evidence="1">
    <location>
        <begin position="1"/>
        <end position="20"/>
    </location>
</feature>
<accession>A0A5C1ABP5</accession>
<proteinExistence type="predicted"/>
<evidence type="ECO:0000313" key="3">
    <source>
        <dbReference type="Proteomes" id="UP000324974"/>
    </source>
</evidence>
<evidence type="ECO:0000313" key="2">
    <source>
        <dbReference type="EMBL" id="QEL16130.1"/>
    </source>
</evidence>
<dbReference type="EMBL" id="CP042425">
    <property type="protein sequence ID" value="QEL16130.1"/>
    <property type="molecule type" value="Genomic_DNA"/>
</dbReference>
<reference evidence="3" key="1">
    <citation type="submission" date="2019-08" db="EMBL/GenBank/DDBJ databases">
        <title>Limnoglobus roseus gen. nov., sp. nov., a novel freshwater planctomycete with a giant genome from the family Gemmataceae.</title>
        <authorList>
            <person name="Kulichevskaya I.S."/>
            <person name="Naumoff D.G."/>
            <person name="Miroshnikov K."/>
            <person name="Ivanova A."/>
            <person name="Philippov D.A."/>
            <person name="Hakobyan A."/>
            <person name="Rijpstra I.C."/>
            <person name="Sinninghe Damste J.S."/>
            <person name="Liesack W."/>
            <person name="Dedysh S.N."/>
        </authorList>
    </citation>
    <scope>NUCLEOTIDE SEQUENCE [LARGE SCALE GENOMIC DNA]</scope>
    <source>
        <strain evidence="3">PX52</strain>
    </source>
</reference>
<dbReference type="OrthoDB" id="296076at2"/>
<evidence type="ECO:0008006" key="4">
    <source>
        <dbReference type="Google" id="ProtNLM"/>
    </source>
</evidence>
<feature type="chain" id="PRO_5022819736" description="Tetratricopeptide repeat protein" evidence="1">
    <location>
        <begin position="21"/>
        <end position="483"/>
    </location>
</feature>
<gene>
    <name evidence="2" type="ORF">PX52LOC_03069</name>
</gene>
<keyword evidence="3" id="KW-1185">Reference proteome</keyword>
<evidence type="ECO:0000256" key="1">
    <source>
        <dbReference type="SAM" id="SignalP"/>
    </source>
</evidence>
<protein>
    <recommendedName>
        <fullName evidence="4">Tetratricopeptide repeat protein</fullName>
    </recommendedName>
</protein>
<name>A0A5C1ABP5_9BACT</name>
<sequence length="483" mass="51233">MNRFRVALFISLSAAVVAVAAPVPTAPVDNRAAQKALRDATEVLDKVTGDVQSRVQLWCSIADFAHALDDKSAATVAVQKATAVAATSRGVPVEEWRYIGRTLGKFGEADAVLKLLEGVPAVVENRRGNPRQTILQESATAAATAGHLQAAEKLAEAIPDEKLRASMLKSLRPLAAGKTAKASDKDVQQSLDALTTADEKFTFLVGRTYMMLAFDTDSFGNNVASTKLRAGDKAGAKDAAQKALALLPDLEDKRQLGAAMAVLHILAKLDDVAAAKKLYAEQIARSTEKPSQWKLVAEVTLAAAEVRLGQDAEALKRVQAFTVPGEQAYVLQYIAQAQGTAGRKKDSAANFAKAVELVGQAPDGPGTTFHNIASAQARAGDFERAGRTAALLGQNGTIAWTNIIGSQVHAGDFDGARKNAIEHVTDGSRFWLANTMETIASGQAAAGKADAAREWIDKMDDPLLKAHAMVGLAQGLYREMKKK</sequence>
<dbReference type="InterPro" id="IPR011990">
    <property type="entry name" value="TPR-like_helical_dom_sf"/>
</dbReference>
<dbReference type="AlphaFoldDB" id="A0A5C1ABP5"/>
<organism evidence="2 3">
    <name type="scientific">Limnoglobus roseus</name>
    <dbReference type="NCBI Taxonomy" id="2598579"/>
    <lineage>
        <taxon>Bacteria</taxon>
        <taxon>Pseudomonadati</taxon>
        <taxon>Planctomycetota</taxon>
        <taxon>Planctomycetia</taxon>
        <taxon>Gemmatales</taxon>
        <taxon>Gemmataceae</taxon>
        <taxon>Limnoglobus</taxon>
    </lineage>
</organism>
<keyword evidence="1" id="KW-0732">Signal</keyword>